<gene>
    <name evidence="2" type="ORF">IV203_026131</name>
</gene>
<name>A0A9K3PX99_9STRA</name>
<protein>
    <submittedName>
        <fullName evidence="2">Uncharacterized protein</fullName>
    </submittedName>
</protein>
<keyword evidence="3" id="KW-1185">Reference proteome</keyword>
<feature type="compositionally biased region" description="Acidic residues" evidence="1">
    <location>
        <begin position="543"/>
        <end position="557"/>
    </location>
</feature>
<feature type="region of interest" description="Disordered" evidence="1">
    <location>
        <begin position="543"/>
        <end position="565"/>
    </location>
</feature>
<sequence>MSEFGNDFLIFHSARGVGGDGVKLQRLVSPDSSVQKRFTSSLPEVFDYKVPSRNRTLALMRLNVAAYPTCQVRIQHGHECSYPEDIMEAIFRDGLSIFGPNITNMDGEIDATQLLYEVIWNESVVQGSSSHRKISVPQETAEFEVGVQALEWTLNDTTVLAFRGTFTDGDYANTENWITDFILEKSTDRMEQAWVKDSGLRWTSEMEERAKASDRWAKLEIRAGESYILGRKRPLKDGFRRKQSIMEELVNTVARNETLSNAIGGFTVKDAEATGYWKLTKFIVDEAARRARENNRTLVLTGHSQGGTRAQLASMYLYKTTGISHPTVTFAATGGACASRLLFYSNADLLNDVDPFVRHENMVEYVHPLDPWGNSMLGMDNGDQVCHWGKLDAQAAENSGRSVQLGVNDGAYYYCSKVYGWPWPYIIAAQSGLSRDNELRSDFQRCRYFTHMAESILFGLERNLLEDGTTDGGCYKLPEITQTDPDQRCPTGRLSRDEDHAVEGLVFVATMLVAGCVMMKGSCGTRCVSKHRYYDVRHTVVPSEEDTTSDWNDEDPSTLELPEIP</sequence>
<dbReference type="EMBL" id="JAGRRH010000010">
    <property type="protein sequence ID" value="KAG7362771.1"/>
    <property type="molecule type" value="Genomic_DNA"/>
</dbReference>
<reference evidence="2" key="1">
    <citation type="journal article" date="2021" name="Sci. Rep.">
        <title>Diploid genomic architecture of Nitzschia inconspicua, an elite biomass production diatom.</title>
        <authorList>
            <person name="Oliver A."/>
            <person name="Podell S."/>
            <person name="Pinowska A."/>
            <person name="Traller J.C."/>
            <person name="Smith S.R."/>
            <person name="McClure R."/>
            <person name="Beliaev A."/>
            <person name="Bohutskyi P."/>
            <person name="Hill E.A."/>
            <person name="Rabines A."/>
            <person name="Zheng H."/>
            <person name="Allen L.Z."/>
            <person name="Kuo A."/>
            <person name="Grigoriev I.V."/>
            <person name="Allen A.E."/>
            <person name="Hazlebeck D."/>
            <person name="Allen E.E."/>
        </authorList>
    </citation>
    <scope>NUCLEOTIDE SEQUENCE</scope>
    <source>
        <strain evidence="2">Hildebrandi</strain>
    </source>
</reference>
<dbReference type="Proteomes" id="UP000693970">
    <property type="component" value="Unassembled WGS sequence"/>
</dbReference>
<reference evidence="2" key="2">
    <citation type="submission" date="2021-04" db="EMBL/GenBank/DDBJ databases">
        <authorList>
            <person name="Podell S."/>
        </authorList>
    </citation>
    <scope>NUCLEOTIDE SEQUENCE</scope>
    <source>
        <strain evidence="2">Hildebrandi</strain>
    </source>
</reference>
<proteinExistence type="predicted"/>
<dbReference type="AlphaFoldDB" id="A0A9K3PX99"/>
<evidence type="ECO:0000313" key="3">
    <source>
        <dbReference type="Proteomes" id="UP000693970"/>
    </source>
</evidence>
<accession>A0A9K3PX99</accession>
<organism evidence="2 3">
    <name type="scientific">Nitzschia inconspicua</name>
    <dbReference type="NCBI Taxonomy" id="303405"/>
    <lineage>
        <taxon>Eukaryota</taxon>
        <taxon>Sar</taxon>
        <taxon>Stramenopiles</taxon>
        <taxon>Ochrophyta</taxon>
        <taxon>Bacillariophyta</taxon>
        <taxon>Bacillariophyceae</taxon>
        <taxon>Bacillariophycidae</taxon>
        <taxon>Bacillariales</taxon>
        <taxon>Bacillariaceae</taxon>
        <taxon>Nitzschia</taxon>
    </lineage>
</organism>
<evidence type="ECO:0000313" key="2">
    <source>
        <dbReference type="EMBL" id="KAG7362771.1"/>
    </source>
</evidence>
<comment type="caution">
    <text evidence="2">The sequence shown here is derived from an EMBL/GenBank/DDBJ whole genome shotgun (WGS) entry which is preliminary data.</text>
</comment>
<dbReference type="OrthoDB" id="190523at2759"/>
<evidence type="ECO:0000256" key="1">
    <source>
        <dbReference type="SAM" id="MobiDB-lite"/>
    </source>
</evidence>